<comment type="subcellular location">
    <subcellularLocation>
        <location evidence="1">Nucleus</location>
    </subcellularLocation>
</comment>
<protein>
    <recommendedName>
        <fullName evidence="5">Transcription factor domain-containing protein</fullName>
    </recommendedName>
</protein>
<comment type="caution">
    <text evidence="3">The sequence shown here is derived from an EMBL/GenBank/DDBJ whole genome shotgun (WGS) entry which is preliminary data.</text>
</comment>
<dbReference type="CDD" id="cd12148">
    <property type="entry name" value="fungal_TF_MHR"/>
    <property type="match status" value="1"/>
</dbReference>
<evidence type="ECO:0008006" key="5">
    <source>
        <dbReference type="Google" id="ProtNLM"/>
    </source>
</evidence>
<dbReference type="InterPro" id="IPR050613">
    <property type="entry name" value="Sec_Metabolite_Reg"/>
</dbReference>
<proteinExistence type="predicted"/>
<organism evidence="3 4">
    <name type="scientific">Marasmius tenuissimus</name>
    <dbReference type="NCBI Taxonomy" id="585030"/>
    <lineage>
        <taxon>Eukaryota</taxon>
        <taxon>Fungi</taxon>
        <taxon>Dikarya</taxon>
        <taxon>Basidiomycota</taxon>
        <taxon>Agaricomycotina</taxon>
        <taxon>Agaricomycetes</taxon>
        <taxon>Agaricomycetidae</taxon>
        <taxon>Agaricales</taxon>
        <taxon>Marasmiineae</taxon>
        <taxon>Marasmiaceae</taxon>
        <taxon>Marasmius</taxon>
    </lineage>
</organism>
<dbReference type="PANTHER" id="PTHR31001:SF76">
    <property type="entry name" value="ZN(2)-C6 FUNGAL-TYPE DOMAIN-CONTAINING PROTEIN"/>
    <property type="match status" value="1"/>
</dbReference>
<name>A0ABR2ZND7_9AGAR</name>
<sequence length="507" mass="57275">MAGVYSVILLLHPSRPVLILRSFTLIDRSESRTVSPWIGKREPNIRQPWRSIIRRETARRVWWNLVFNDWSHAAAHNGAYSIHPSQNFTGLPANVNDTDLVEGREIPVDNNQYTQMTFSLTRFRFVEIYREIVDNSNLNAMLSMYPHSGYSNSRNYGFVIETDARLATMLNGIPSQFQHTESGMQHPPIKQETMGVQDMETLLALIMGETRRMRLHRPYLYKGYHDRKYAKSTEQCIDSARAILHYLKSTPEHSAIFLKWWLVMFYGFGAVSGSALGFICLTLKLVKPQAVVLFIDLCHLKTENPSAVESRRMELKEALNLFKLTRNVSTVSQNAIALLEGMLAVGDPRGSSRKRGAPNSIPMERIAKRIMVDAANTGVPAQAVNSNASDAPRQECRPPYHPASSNMAKIHPHGHQPHLRSHREYDQLHPHEAQWLNEQMTSPSTEWNTLGLEPGAQLFFGPEFDEATINELGQLLWTPESDSGVAVNAKATNSSVTTWASQNTGPY</sequence>
<reference evidence="3 4" key="1">
    <citation type="submission" date="2024-05" db="EMBL/GenBank/DDBJ databases">
        <title>A draft genome resource for the thread blight pathogen Marasmius tenuissimus strain MS-2.</title>
        <authorList>
            <person name="Yulfo-Soto G.E."/>
            <person name="Baruah I.K."/>
            <person name="Amoako-Attah I."/>
            <person name="Bukari Y."/>
            <person name="Meinhardt L.W."/>
            <person name="Bailey B.A."/>
            <person name="Cohen S.P."/>
        </authorList>
    </citation>
    <scope>NUCLEOTIDE SEQUENCE [LARGE SCALE GENOMIC DNA]</scope>
    <source>
        <strain evidence="3 4">MS-2</strain>
    </source>
</reference>
<keyword evidence="4" id="KW-1185">Reference proteome</keyword>
<dbReference type="Proteomes" id="UP001437256">
    <property type="component" value="Unassembled WGS sequence"/>
</dbReference>
<gene>
    <name evidence="3" type="ORF">AAF712_010285</name>
</gene>
<evidence type="ECO:0000256" key="1">
    <source>
        <dbReference type="ARBA" id="ARBA00004123"/>
    </source>
</evidence>
<evidence type="ECO:0000256" key="2">
    <source>
        <dbReference type="ARBA" id="ARBA00023242"/>
    </source>
</evidence>
<accession>A0ABR2ZND7</accession>
<dbReference type="EMBL" id="JBBXMP010000095">
    <property type="protein sequence ID" value="KAL0062830.1"/>
    <property type="molecule type" value="Genomic_DNA"/>
</dbReference>
<evidence type="ECO:0000313" key="4">
    <source>
        <dbReference type="Proteomes" id="UP001437256"/>
    </source>
</evidence>
<keyword evidence="2" id="KW-0539">Nucleus</keyword>
<dbReference type="PANTHER" id="PTHR31001">
    <property type="entry name" value="UNCHARACTERIZED TRANSCRIPTIONAL REGULATORY PROTEIN"/>
    <property type="match status" value="1"/>
</dbReference>
<evidence type="ECO:0000313" key="3">
    <source>
        <dbReference type="EMBL" id="KAL0062830.1"/>
    </source>
</evidence>